<evidence type="ECO:0000256" key="7">
    <source>
        <dbReference type="ARBA" id="ARBA00022448"/>
    </source>
</evidence>
<reference evidence="16" key="2">
    <citation type="submission" date="2023-01" db="EMBL/GenBank/DDBJ databases">
        <title>Draft genome sequence of Agaribacter marinus strain NBRC 110023.</title>
        <authorList>
            <person name="Sun Q."/>
            <person name="Mori K."/>
        </authorList>
    </citation>
    <scope>NUCLEOTIDE SEQUENCE</scope>
    <source>
        <strain evidence="16">NBRC 110023</strain>
    </source>
</reference>
<comment type="similarity">
    <text evidence="5">Belongs to the CcmD/CycX/HelD family.</text>
</comment>
<keyword evidence="8" id="KW-1003">Cell membrane</keyword>
<reference evidence="16" key="1">
    <citation type="journal article" date="2014" name="Int. J. Syst. Evol. Microbiol.">
        <title>Complete genome sequence of Corynebacterium casei LMG S-19264T (=DSM 44701T), isolated from a smear-ripened cheese.</title>
        <authorList>
            <consortium name="US DOE Joint Genome Institute (JGI-PGF)"/>
            <person name="Walter F."/>
            <person name="Albersmeier A."/>
            <person name="Kalinowski J."/>
            <person name="Ruckert C."/>
        </authorList>
    </citation>
    <scope>NUCLEOTIDE SEQUENCE</scope>
    <source>
        <strain evidence="16">NBRC 110023</strain>
    </source>
</reference>
<dbReference type="GO" id="GO:0020037">
    <property type="term" value="F:heme binding"/>
    <property type="evidence" value="ECO:0007669"/>
    <property type="project" value="InterPro"/>
</dbReference>
<keyword evidence="13 14" id="KW-0472">Membrane</keyword>
<dbReference type="AlphaFoldDB" id="A0AA37SZN4"/>
<evidence type="ECO:0000256" key="2">
    <source>
        <dbReference type="ARBA" id="ARBA00004141"/>
    </source>
</evidence>
<keyword evidence="7 14" id="KW-0813">Transport</keyword>
<evidence type="ECO:0000256" key="5">
    <source>
        <dbReference type="ARBA" id="ARBA00008741"/>
    </source>
</evidence>
<evidence type="ECO:0000256" key="1">
    <source>
        <dbReference type="ARBA" id="ARBA00002442"/>
    </source>
</evidence>
<dbReference type="EMBL" id="BSOT01000005">
    <property type="protein sequence ID" value="GLR70901.1"/>
    <property type="molecule type" value="Genomic_DNA"/>
</dbReference>
<evidence type="ECO:0000259" key="15">
    <source>
        <dbReference type="Pfam" id="PF01578"/>
    </source>
</evidence>
<proteinExistence type="inferred from homology"/>
<dbReference type="PANTHER" id="PTHR30071">
    <property type="entry name" value="HEME EXPORTER PROTEIN C"/>
    <property type="match status" value="1"/>
</dbReference>
<keyword evidence="17" id="KW-1185">Reference proteome</keyword>
<feature type="transmembrane region" description="Helical" evidence="14">
    <location>
        <begin position="56"/>
        <end position="82"/>
    </location>
</feature>
<evidence type="ECO:0000256" key="10">
    <source>
        <dbReference type="ARBA" id="ARBA00022692"/>
    </source>
</evidence>
<feature type="transmembrane region" description="Helical" evidence="14">
    <location>
        <begin position="159"/>
        <end position="177"/>
    </location>
</feature>
<dbReference type="GO" id="GO:0015232">
    <property type="term" value="F:heme transmembrane transporter activity"/>
    <property type="evidence" value="ECO:0007669"/>
    <property type="project" value="InterPro"/>
</dbReference>
<dbReference type="InterPro" id="IPR045062">
    <property type="entry name" value="Cyt_c_biogenesis_CcsA/CcmC"/>
</dbReference>
<evidence type="ECO:0000256" key="9">
    <source>
        <dbReference type="ARBA" id="ARBA00022519"/>
    </source>
</evidence>
<evidence type="ECO:0000313" key="17">
    <source>
        <dbReference type="Proteomes" id="UP001156601"/>
    </source>
</evidence>
<organism evidence="16 17">
    <name type="scientific">Agaribacter marinus</name>
    <dbReference type="NCBI Taxonomy" id="1431249"/>
    <lineage>
        <taxon>Bacteria</taxon>
        <taxon>Pseudomonadati</taxon>
        <taxon>Pseudomonadota</taxon>
        <taxon>Gammaproteobacteria</taxon>
        <taxon>Alteromonadales</taxon>
        <taxon>Alteromonadaceae</taxon>
        <taxon>Agaribacter</taxon>
    </lineage>
</organism>
<dbReference type="InterPro" id="IPR003557">
    <property type="entry name" value="Cyt_c_biogenesis_CcmC"/>
</dbReference>
<dbReference type="NCBIfam" id="TIGR01191">
    <property type="entry name" value="ccmC"/>
    <property type="match status" value="1"/>
</dbReference>
<gene>
    <name evidence="14" type="primary">ccmC</name>
    <name evidence="16" type="ORF">GCM10007852_18090</name>
</gene>
<comment type="caution">
    <text evidence="16">The sequence shown here is derived from an EMBL/GenBank/DDBJ whole genome shotgun (WGS) entry which is preliminary data.</text>
</comment>
<dbReference type="InterPro" id="IPR007078">
    <property type="entry name" value="Haem_export_protD_CcmD"/>
</dbReference>
<dbReference type="PANTHER" id="PTHR30071:SF1">
    <property type="entry name" value="CYTOCHROME B_B6 PROTEIN-RELATED"/>
    <property type="match status" value="1"/>
</dbReference>
<dbReference type="InterPro" id="IPR002541">
    <property type="entry name" value="Cyt_c_assembly"/>
</dbReference>
<feature type="transmembrane region" description="Helical" evidence="14">
    <location>
        <begin position="294"/>
        <end position="316"/>
    </location>
</feature>
<accession>A0AA37SZN4</accession>
<dbReference type="GO" id="GO:0005886">
    <property type="term" value="C:plasma membrane"/>
    <property type="evidence" value="ECO:0007669"/>
    <property type="project" value="UniProtKB-SubCell"/>
</dbReference>
<sequence length="354" mass="39817">MWKWFNQLAKPERTYLLCNQLFPWFVGILLVALPLGVVWGLVFSPTDYQQFDVYRIIYIHVPTATLSLSAYMAMAVAGFVGLVWQWRTALITVVAIAPVGAVITFVSLFTGAVWGKPTWGTYWIWDARLTSQLIQLFLYIGVMALYVSFEDKLQGGKAAAVLAIIGAINVPIIKYSVEWWNTLHQPASISKIDKPDMPPEMLIPLLLSMLGMLGFIATCVVLRLKNELIKADAHRPWVAELVGNKNHKLNVIPNKMLAISLVGLFGSVGAYFMLQQGVKFESVGNFLDMGGRGFFVWLSFGIGVLAMATLLLHSILMNRWVRQTVKSQHKRAQRILDARKKRQQQKEVMNESST</sequence>
<feature type="transmembrane region" description="Helical" evidence="14">
    <location>
        <begin position="201"/>
        <end position="222"/>
    </location>
</feature>
<feature type="domain" description="Cytochrome c assembly protein" evidence="15">
    <location>
        <begin position="30"/>
        <end position="184"/>
    </location>
</feature>
<evidence type="ECO:0000256" key="14">
    <source>
        <dbReference type="RuleBase" id="RU364092"/>
    </source>
</evidence>
<keyword evidence="9 14" id="KW-0997">Cell inner membrane</keyword>
<evidence type="ECO:0000256" key="3">
    <source>
        <dbReference type="ARBA" id="ARBA00004377"/>
    </source>
</evidence>
<name>A0AA37SZN4_9ALTE</name>
<dbReference type="PRINTS" id="PR01386">
    <property type="entry name" value="CCMCBIOGNSIS"/>
</dbReference>
<comment type="function">
    <text evidence="1 14">Required for the export of heme to the periplasm for the biogenesis of c-type cytochromes.</text>
</comment>
<comment type="caution">
    <text evidence="14">Lacks conserved residue(s) required for the propagation of feature annotation.</text>
</comment>
<evidence type="ECO:0000313" key="16">
    <source>
        <dbReference type="EMBL" id="GLR70901.1"/>
    </source>
</evidence>
<keyword evidence="12 14" id="KW-1133">Transmembrane helix</keyword>
<evidence type="ECO:0000256" key="6">
    <source>
        <dbReference type="ARBA" id="ARBA00016463"/>
    </source>
</evidence>
<evidence type="ECO:0000256" key="13">
    <source>
        <dbReference type="ARBA" id="ARBA00023136"/>
    </source>
</evidence>
<dbReference type="Pfam" id="PF04995">
    <property type="entry name" value="CcmD"/>
    <property type="match status" value="1"/>
</dbReference>
<dbReference type="Pfam" id="PF01578">
    <property type="entry name" value="Cytochrom_C_asm"/>
    <property type="match status" value="1"/>
</dbReference>
<keyword evidence="11 14" id="KW-0201">Cytochrome c-type biogenesis</keyword>
<evidence type="ECO:0000256" key="8">
    <source>
        <dbReference type="ARBA" id="ARBA00022475"/>
    </source>
</evidence>
<dbReference type="Proteomes" id="UP001156601">
    <property type="component" value="Unassembled WGS sequence"/>
</dbReference>
<feature type="transmembrane region" description="Helical" evidence="14">
    <location>
        <begin position="89"/>
        <end position="109"/>
    </location>
</feature>
<evidence type="ECO:0000256" key="4">
    <source>
        <dbReference type="ARBA" id="ARBA00005840"/>
    </source>
</evidence>
<keyword evidence="10 14" id="KW-0812">Transmembrane</keyword>
<dbReference type="NCBIfam" id="TIGR03141">
    <property type="entry name" value="cytochro_ccmD"/>
    <property type="match status" value="1"/>
</dbReference>
<feature type="transmembrane region" description="Helical" evidence="14">
    <location>
        <begin position="256"/>
        <end position="274"/>
    </location>
</feature>
<feature type="transmembrane region" description="Helical" evidence="14">
    <location>
        <begin position="21"/>
        <end position="44"/>
    </location>
</feature>
<evidence type="ECO:0000256" key="11">
    <source>
        <dbReference type="ARBA" id="ARBA00022748"/>
    </source>
</evidence>
<feature type="transmembrane region" description="Helical" evidence="14">
    <location>
        <begin position="129"/>
        <end position="147"/>
    </location>
</feature>
<protein>
    <recommendedName>
        <fullName evidence="6 14">Heme exporter protein C</fullName>
    </recommendedName>
    <alternativeName>
        <fullName evidence="14">Cytochrome c-type biogenesis protein</fullName>
    </alternativeName>
</protein>
<dbReference type="GO" id="GO:0017004">
    <property type="term" value="P:cytochrome complex assembly"/>
    <property type="evidence" value="ECO:0007669"/>
    <property type="project" value="UniProtKB-KW"/>
</dbReference>
<evidence type="ECO:0000256" key="12">
    <source>
        <dbReference type="ARBA" id="ARBA00022989"/>
    </source>
</evidence>
<comment type="subcellular location">
    <subcellularLocation>
        <location evidence="3">Cell inner membrane</location>
        <topology evidence="3">Single-pass membrane protein</topology>
    </subcellularLocation>
    <subcellularLocation>
        <location evidence="2">Membrane</location>
        <topology evidence="2">Multi-pass membrane protein</topology>
    </subcellularLocation>
</comment>
<comment type="similarity">
    <text evidence="4 14">Belongs to the CcmC/CycZ/HelC family.</text>
</comment>